<dbReference type="KEGG" id="cmp:Cha6605_2919"/>
<accession>K9UFR6</accession>
<evidence type="ECO:0000313" key="2">
    <source>
        <dbReference type="EMBL" id="AFY93952.1"/>
    </source>
</evidence>
<dbReference type="EMBL" id="CP003600">
    <property type="protein sequence ID" value="AFY93952.1"/>
    <property type="molecule type" value="Genomic_DNA"/>
</dbReference>
<gene>
    <name evidence="2" type="ORF">Cha6605_2919</name>
</gene>
<dbReference type="HOGENOM" id="CLU_3231366_0_0_3"/>
<dbReference type="AlphaFoldDB" id="K9UFR6"/>
<feature type="transmembrane region" description="Helical" evidence="1">
    <location>
        <begin position="6"/>
        <end position="26"/>
    </location>
</feature>
<evidence type="ECO:0000313" key="3">
    <source>
        <dbReference type="Proteomes" id="UP000010366"/>
    </source>
</evidence>
<reference evidence="2 3" key="1">
    <citation type="submission" date="2012-05" db="EMBL/GenBank/DDBJ databases">
        <title>Finished chromosome of genome of Chamaesiphon sp. PCC 6605.</title>
        <authorList>
            <consortium name="US DOE Joint Genome Institute"/>
            <person name="Gugger M."/>
            <person name="Coursin T."/>
            <person name="Rippka R."/>
            <person name="Tandeau De Marsac N."/>
            <person name="Huntemann M."/>
            <person name="Wei C.-L."/>
            <person name="Han J."/>
            <person name="Detter J.C."/>
            <person name="Han C."/>
            <person name="Tapia R."/>
            <person name="Chen A."/>
            <person name="Kyrpides N."/>
            <person name="Mavromatis K."/>
            <person name="Markowitz V."/>
            <person name="Szeto E."/>
            <person name="Ivanova N."/>
            <person name="Pagani I."/>
            <person name="Pati A."/>
            <person name="Goodwin L."/>
            <person name="Nordberg H.P."/>
            <person name="Cantor M.N."/>
            <person name="Hua S.X."/>
            <person name="Woyke T."/>
            <person name="Kerfeld C.A."/>
        </authorList>
    </citation>
    <scope>NUCLEOTIDE SEQUENCE [LARGE SCALE GENOMIC DNA]</scope>
    <source>
        <strain evidence="3">ATCC 27169 / PCC 6605</strain>
    </source>
</reference>
<protein>
    <submittedName>
        <fullName evidence="2">Uncharacterized protein</fullName>
    </submittedName>
</protein>
<proteinExistence type="predicted"/>
<keyword evidence="1" id="KW-1133">Transmembrane helix</keyword>
<keyword evidence="1" id="KW-0472">Membrane</keyword>
<keyword evidence="1" id="KW-0812">Transmembrane</keyword>
<sequence length="43" mass="4585">MTKFIIFAGVAIVLIGFAVGGIGFFIPTPVKDFNKSTPKTIVK</sequence>
<evidence type="ECO:0000256" key="1">
    <source>
        <dbReference type="SAM" id="Phobius"/>
    </source>
</evidence>
<organism evidence="2 3">
    <name type="scientific">Chamaesiphon minutus (strain ATCC 27169 / PCC 6605)</name>
    <dbReference type="NCBI Taxonomy" id="1173020"/>
    <lineage>
        <taxon>Bacteria</taxon>
        <taxon>Bacillati</taxon>
        <taxon>Cyanobacteriota</taxon>
        <taxon>Cyanophyceae</taxon>
        <taxon>Gomontiellales</taxon>
        <taxon>Chamaesiphonaceae</taxon>
        <taxon>Chamaesiphon</taxon>
    </lineage>
</organism>
<keyword evidence="3" id="KW-1185">Reference proteome</keyword>
<name>K9UFR6_CHAP6</name>
<dbReference type="Proteomes" id="UP000010366">
    <property type="component" value="Chromosome"/>
</dbReference>